<dbReference type="Proteomes" id="UP001145114">
    <property type="component" value="Unassembled WGS sequence"/>
</dbReference>
<accession>A0ACC1HB96</accession>
<evidence type="ECO:0000313" key="2">
    <source>
        <dbReference type="Proteomes" id="UP001145114"/>
    </source>
</evidence>
<reference evidence="1" key="1">
    <citation type="submission" date="2022-06" db="EMBL/GenBank/DDBJ databases">
        <title>Phylogenomic reconstructions and comparative analyses of Kickxellomycotina fungi.</title>
        <authorList>
            <person name="Reynolds N.K."/>
            <person name="Stajich J.E."/>
            <person name="Barry K."/>
            <person name="Grigoriev I.V."/>
            <person name="Crous P."/>
            <person name="Smith M.E."/>
        </authorList>
    </citation>
    <scope>NUCLEOTIDE SEQUENCE</scope>
    <source>
        <strain evidence="1">RSA 2271</strain>
    </source>
</reference>
<evidence type="ECO:0000313" key="1">
    <source>
        <dbReference type="EMBL" id="KAJ1673798.1"/>
    </source>
</evidence>
<comment type="caution">
    <text evidence="1">The sequence shown here is derived from an EMBL/GenBank/DDBJ whole genome shotgun (WGS) entry which is preliminary data.</text>
</comment>
<organism evidence="1 2">
    <name type="scientific">Spiromyces aspiralis</name>
    <dbReference type="NCBI Taxonomy" id="68401"/>
    <lineage>
        <taxon>Eukaryota</taxon>
        <taxon>Fungi</taxon>
        <taxon>Fungi incertae sedis</taxon>
        <taxon>Zoopagomycota</taxon>
        <taxon>Kickxellomycotina</taxon>
        <taxon>Kickxellomycetes</taxon>
        <taxon>Kickxellales</taxon>
        <taxon>Kickxellaceae</taxon>
        <taxon>Spiromyces</taxon>
    </lineage>
</organism>
<name>A0ACC1HB96_9FUNG</name>
<proteinExistence type="predicted"/>
<protein>
    <submittedName>
        <fullName evidence="1">Uncharacterized protein</fullName>
    </submittedName>
</protein>
<feature type="non-terminal residue" evidence="1">
    <location>
        <position position="73"/>
    </location>
</feature>
<keyword evidence="2" id="KW-1185">Reference proteome</keyword>
<gene>
    <name evidence="1" type="ORF">EV182_004536</name>
</gene>
<dbReference type="EMBL" id="JAMZIH010006554">
    <property type="protein sequence ID" value="KAJ1673798.1"/>
    <property type="molecule type" value="Genomic_DNA"/>
</dbReference>
<sequence length="73" mass="7673">RASNGNTTGSRRVAINPSNSLGSGTTNTQAGTHSTCTPKPPLSALPLSAARRQRGQPSFVSSFSARPLRHRRS</sequence>
<feature type="non-terminal residue" evidence="1">
    <location>
        <position position="1"/>
    </location>
</feature>